<dbReference type="SUPFAM" id="SSF53218">
    <property type="entry name" value="Molybdenum cofactor biosynthesis proteins"/>
    <property type="match status" value="1"/>
</dbReference>
<dbReference type="Pfam" id="PF18146">
    <property type="entry name" value="CinA_KH"/>
    <property type="match status" value="1"/>
</dbReference>
<evidence type="ECO:0000313" key="3">
    <source>
        <dbReference type="EMBL" id="KJE77408.1"/>
    </source>
</evidence>
<dbReference type="eggNOG" id="COG1058">
    <property type="taxonomic scope" value="Bacteria"/>
</dbReference>
<dbReference type="SUPFAM" id="SSF142433">
    <property type="entry name" value="CinA-like"/>
    <property type="match status" value="1"/>
</dbReference>
<dbReference type="HAMAP" id="MF_00226_B">
    <property type="entry name" value="CinA_B"/>
    <property type="match status" value="1"/>
</dbReference>
<dbReference type="Pfam" id="PF02464">
    <property type="entry name" value="CinA"/>
    <property type="match status" value="1"/>
</dbReference>
<comment type="similarity">
    <text evidence="1">Belongs to the CinA family.</text>
</comment>
<dbReference type="STRING" id="1121877.FEAC_08420"/>
<dbReference type="Proteomes" id="UP000032336">
    <property type="component" value="Unassembled WGS sequence"/>
</dbReference>
<name>A0A0D8FVT7_9ACTN</name>
<dbReference type="NCBIfam" id="TIGR00177">
    <property type="entry name" value="molyb_syn"/>
    <property type="match status" value="1"/>
</dbReference>
<dbReference type="EMBL" id="JXUW01000005">
    <property type="protein sequence ID" value="KJE77408.1"/>
    <property type="molecule type" value="Genomic_DNA"/>
</dbReference>
<dbReference type="NCBIfam" id="TIGR00199">
    <property type="entry name" value="PncC_domain"/>
    <property type="match status" value="1"/>
</dbReference>
<dbReference type="InterPro" id="IPR008136">
    <property type="entry name" value="CinA_C"/>
</dbReference>
<dbReference type="AlphaFoldDB" id="A0A0D8FVT7"/>
<dbReference type="PANTHER" id="PTHR13939">
    <property type="entry name" value="NICOTINAMIDE-NUCLEOTIDE AMIDOHYDROLASE PNCC"/>
    <property type="match status" value="1"/>
</dbReference>
<feature type="domain" description="MoaB/Mog" evidence="2">
    <location>
        <begin position="1"/>
        <end position="167"/>
    </location>
</feature>
<dbReference type="Gene3D" id="3.30.70.2860">
    <property type="match status" value="1"/>
</dbReference>
<dbReference type="SMART" id="SM00852">
    <property type="entry name" value="MoCF_biosynth"/>
    <property type="match status" value="1"/>
</dbReference>
<dbReference type="InterPro" id="IPR001453">
    <property type="entry name" value="MoaB/Mog_dom"/>
</dbReference>
<reference evidence="3 4" key="1">
    <citation type="submission" date="2015-01" db="EMBL/GenBank/DDBJ databases">
        <title>Draft genome of the acidophilic iron oxidizer Ferrimicrobium acidiphilum strain T23.</title>
        <authorList>
            <person name="Poehlein A."/>
            <person name="Eisen S."/>
            <person name="Schloemann M."/>
            <person name="Johnson B.D."/>
            <person name="Daniel R."/>
            <person name="Muehling M."/>
        </authorList>
    </citation>
    <scope>NUCLEOTIDE SEQUENCE [LARGE SCALE GENOMIC DNA]</scope>
    <source>
        <strain evidence="3 4">T23</strain>
    </source>
</reference>
<dbReference type="PATRIC" id="fig|1121877.4.peg.897"/>
<dbReference type="NCBIfam" id="TIGR00200">
    <property type="entry name" value="cinA_nterm"/>
    <property type="match status" value="1"/>
</dbReference>
<gene>
    <name evidence="3" type="primary">cinA</name>
    <name evidence="3" type="ORF">FEAC_08420</name>
</gene>
<organism evidence="3 4">
    <name type="scientific">Ferrimicrobium acidiphilum DSM 19497</name>
    <dbReference type="NCBI Taxonomy" id="1121877"/>
    <lineage>
        <taxon>Bacteria</taxon>
        <taxon>Bacillati</taxon>
        <taxon>Actinomycetota</taxon>
        <taxon>Acidimicrobiia</taxon>
        <taxon>Acidimicrobiales</taxon>
        <taxon>Acidimicrobiaceae</taxon>
        <taxon>Ferrimicrobium</taxon>
    </lineage>
</organism>
<dbReference type="PANTHER" id="PTHR13939:SF0">
    <property type="entry name" value="NMN AMIDOHYDROLASE-LIKE PROTEIN YFAY"/>
    <property type="match status" value="1"/>
</dbReference>
<keyword evidence="4" id="KW-1185">Reference proteome</keyword>
<accession>A0A0D8FVT7</accession>
<dbReference type="InterPro" id="IPR050101">
    <property type="entry name" value="CinA"/>
</dbReference>
<dbReference type="InterPro" id="IPR041424">
    <property type="entry name" value="CinA_KH"/>
</dbReference>
<comment type="caution">
    <text evidence="3">The sequence shown here is derived from an EMBL/GenBank/DDBJ whole genome shotgun (WGS) entry which is preliminary data.</text>
</comment>
<evidence type="ECO:0000313" key="4">
    <source>
        <dbReference type="Proteomes" id="UP000032336"/>
    </source>
</evidence>
<evidence type="ECO:0000256" key="1">
    <source>
        <dbReference type="HAMAP-Rule" id="MF_00226"/>
    </source>
</evidence>
<dbReference type="PIRSF" id="PIRSF006728">
    <property type="entry name" value="CinA"/>
    <property type="match status" value="1"/>
</dbReference>
<dbReference type="eggNOG" id="COG1546">
    <property type="taxonomic scope" value="Bacteria"/>
</dbReference>
<protein>
    <recommendedName>
        <fullName evidence="1">CinA-like protein</fullName>
    </recommendedName>
</protein>
<dbReference type="InterPro" id="IPR036425">
    <property type="entry name" value="MoaB/Mog-like_dom_sf"/>
</dbReference>
<proteinExistence type="inferred from homology"/>
<dbReference type="NCBIfam" id="NF001813">
    <property type="entry name" value="PRK00549.1"/>
    <property type="match status" value="1"/>
</dbReference>
<evidence type="ECO:0000259" key="2">
    <source>
        <dbReference type="SMART" id="SM00852"/>
    </source>
</evidence>
<dbReference type="InterPro" id="IPR008135">
    <property type="entry name" value="Competence-induced_CinA"/>
</dbReference>
<dbReference type="Gene3D" id="3.90.950.20">
    <property type="entry name" value="CinA-like"/>
    <property type="match status" value="1"/>
</dbReference>
<dbReference type="InterPro" id="IPR036653">
    <property type="entry name" value="CinA-like_C"/>
</dbReference>
<dbReference type="Pfam" id="PF00994">
    <property type="entry name" value="MoCF_biosynth"/>
    <property type="match status" value="1"/>
</dbReference>
<dbReference type="Gene3D" id="3.40.980.10">
    <property type="entry name" value="MoaB/Mog-like domain"/>
    <property type="match status" value="1"/>
</dbReference>
<dbReference type="CDD" id="cd00885">
    <property type="entry name" value="cinA"/>
    <property type="match status" value="1"/>
</dbReference>
<sequence>MVAIGTELLLGQIVDSNSARIGQTLAANGFSSYLQLKVGDNHDRIVAALRLALEDADAVITSGGLGPTQDDITREAIAEVSGRRLHEDPGVRSVIEELFAARGRPMSANNYRQAMVPEGATVIEQRKGTAPGLIVPVGDKVIFALPGVPYELDDMLANEVLTELRLRRNDATVIRSRVLRTWGLGESRLAELMAPRFDELEGSNVTIAFLASGIEGVKVRFTVGTASESEALELLGREEERARQLLGDYVFGVDEDTLESVVARLAIAEHVSIAVAESLTGGMVASQLVRVPGASEWFRGGVVSYATAVKEQLLGVTASSVVSEDAARMMAEGVARLIGSDIGIATTGVAGPEMLEDQPVGTVWIGMSYRGRSEARKVQLLGDRERIRTYATATALDLIRLTLSGSGRGFTAF</sequence>